<dbReference type="EMBL" id="FZOS01000041">
    <property type="protein sequence ID" value="SNT10467.1"/>
    <property type="molecule type" value="Genomic_DNA"/>
</dbReference>
<dbReference type="AlphaFoldDB" id="A0A239JWZ1"/>
<reference evidence="2" key="1">
    <citation type="submission" date="2017-06" db="EMBL/GenBank/DDBJ databases">
        <authorList>
            <person name="Varghese N."/>
            <person name="Submissions S."/>
        </authorList>
    </citation>
    <scope>NUCLEOTIDE SEQUENCE [LARGE SCALE GENOMIC DNA]</scope>
    <source>
        <strain evidence="2">LNB2</strain>
    </source>
</reference>
<evidence type="ECO:0000313" key="1">
    <source>
        <dbReference type="EMBL" id="SNT10467.1"/>
    </source>
</evidence>
<name>A0A239JWZ1_9SPHN</name>
<organism evidence="1 2">
    <name type="scientific">Edaphosphingomonas laterariae</name>
    <dbReference type="NCBI Taxonomy" id="861865"/>
    <lineage>
        <taxon>Bacteria</taxon>
        <taxon>Pseudomonadati</taxon>
        <taxon>Pseudomonadota</taxon>
        <taxon>Alphaproteobacteria</taxon>
        <taxon>Sphingomonadales</taxon>
        <taxon>Rhizorhabdaceae</taxon>
        <taxon>Edaphosphingomonas</taxon>
    </lineage>
</organism>
<proteinExistence type="predicted"/>
<keyword evidence="2" id="KW-1185">Reference proteome</keyword>
<sequence>MLALAHDCACEGELAAILATDLAAGRLPDMTALRARFSPDPASLPEVVVRLAPLTSYDALLSGAVA</sequence>
<dbReference type="OrthoDB" id="525881at2"/>
<evidence type="ECO:0000313" key="2">
    <source>
        <dbReference type="Proteomes" id="UP000198281"/>
    </source>
</evidence>
<dbReference type="RefSeq" id="WP_089221160.1">
    <property type="nucleotide sequence ID" value="NZ_FZOS01000041.1"/>
</dbReference>
<protein>
    <submittedName>
        <fullName evidence="1">Uncharacterized protein</fullName>
    </submittedName>
</protein>
<gene>
    <name evidence="1" type="ORF">SAMN06295912_14120</name>
</gene>
<accession>A0A239JWZ1</accession>
<dbReference type="Proteomes" id="UP000198281">
    <property type="component" value="Unassembled WGS sequence"/>
</dbReference>